<comment type="similarity">
    <text evidence="3">Belongs to the transketolase family.</text>
</comment>
<accession>A0A3B0V2I6</accession>
<evidence type="ECO:0000256" key="1">
    <source>
        <dbReference type="ARBA" id="ARBA00001946"/>
    </source>
</evidence>
<dbReference type="SUPFAM" id="SSF52922">
    <property type="entry name" value="TK C-terminal domain-like"/>
    <property type="match status" value="1"/>
</dbReference>
<dbReference type="PROSITE" id="PS00802">
    <property type="entry name" value="TRANSKETOLASE_2"/>
    <property type="match status" value="1"/>
</dbReference>
<evidence type="ECO:0000256" key="2">
    <source>
        <dbReference type="ARBA" id="ARBA00001964"/>
    </source>
</evidence>
<dbReference type="EC" id="2.2.1.1" evidence="5"/>
<dbReference type="InterPro" id="IPR049557">
    <property type="entry name" value="Transketolase_CS"/>
</dbReference>
<evidence type="ECO:0000259" key="11">
    <source>
        <dbReference type="SMART" id="SM00861"/>
    </source>
</evidence>
<gene>
    <name evidence="12" type="ORF">MNBD_DELTA02-420</name>
</gene>
<comment type="catalytic activity">
    <reaction evidence="10">
        <text>D-sedoheptulose 7-phosphate + D-glyceraldehyde 3-phosphate = aldehydo-D-ribose 5-phosphate + D-xylulose 5-phosphate</text>
        <dbReference type="Rhea" id="RHEA:10508"/>
        <dbReference type="ChEBI" id="CHEBI:57483"/>
        <dbReference type="ChEBI" id="CHEBI:57737"/>
        <dbReference type="ChEBI" id="CHEBI:58273"/>
        <dbReference type="ChEBI" id="CHEBI:59776"/>
        <dbReference type="EC" id="2.2.1.1"/>
    </reaction>
</comment>
<dbReference type="GO" id="GO:0004802">
    <property type="term" value="F:transketolase activity"/>
    <property type="evidence" value="ECO:0007669"/>
    <property type="project" value="UniProtKB-EC"/>
</dbReference>
<dbReference type="Pfam" id="PF22613">
    <property type="entry name" value="Transketolase_C_1"/>
    <property type="match status" value="1"/>
</dbReference>
<evidence type="ECO:0000256" key="7">
    <source>
        <dbReference type="ARBA" id="ARBA00022723"/>
    </source>
</evidence>
<evidence type="ECO:0000256" key="6">
    <source>
        <dbReference type="ARBA" id="ARBA00022679"/>
    </source>
</evidence>
<evidence type="ECO:0000256" key="4">
    <source>
        <dbReference type="ARBA" id="ARBA00011738"/>
    </source>
</evidence>
<comment type="cofactor">
    <cofactor evidence="1">
        <name>Mg(2+)</name>
        <dbReference type="ChEBI" id="CHEBI:18420"/>
    </cofactor>
</comment>
<evidence type="ECO:0000256" key="9">
    <source>
        <dbReference type="ARBA" id="ARBA00023052"/>
    </source>
</evidence>
<organism evidence="12">
    <name type="scientific">hydrothermal vent metagenome</name>
    <dbReference type="NCBI Taxonomy" id="652676"/>
    <lineage>
        <taxon>unclassified sequences</taxon>
        <taxon>metagenomes</taxon>
        <taxon>ecological metagenomes</taxon>
    </lineage>
</organism>
<dbReference type="InterPro" id="IPR020826">
    <property type="entry name" value="Transketolase_BS"/>
</dbReference>
<dbReference type="FunFam" id="3.40.50.970:FF:000004">
    <property type="entry name" value="Transketolase"/>
    <property type="match status" value="1"/>
</dbReference>
<evidence type="ECO:0000313" key="12">
    <source>
        <dbReference type="EMBL" id="VAW37211.1"/>
    </source>
</evidence>
<feature type="domain" description="Transketolase-like pyrimidine-binding" evidence="11">
    <location>
        <begin position="359"/>
        <end position="529"/>
    </location>
</feature>
<dbReference type="GO" id="GO:0006098">
    <property type="term" value="P:pentose-phosphate shunt"/>
    <property type="evidence" value="ECO:0007669"/>
    <property type="project" value="TreeGrafter"/>
</dbReference>
<evidence type="ECO:0000256" key="3">
    <source>
        <dbReference type="ARBA" id="ARBA00007131"/>
    </source>
</evidence>
<proteinExistence type="inferred from homology"/>
<dbReference type="FunFam" id="3.40.50.920:FF:000003">
    <property type="entry name" value="Transketolase"/>
    <property type="match status" value="1"/>
</dbReference>
<dbReference type="AlphaFoldDB" id="A0A3B0V2I6"/>
<sequence length="683" mass="73608">MANNKMSKELDDLCINTLRFLAVDGVEKANSGHPGMPMGDAPMAYTLWTRHLRHNPKNPLFAGRDRFVLSAGHGSMLLYSLLHLTGYNMPIEELKSFRQWGSHTPGHPEYDLSRGIETTTGPLGQGFANGVGMAITERYLADRYNKEGFTLFDYNVYVICGDGDMMEGISNEAASMAGHLELGKVICLYSDNKITIEGPTSVAFTEDVAKRFDALKWHVQKVDGSDVDAVSAAIEAAKAETRKPSIIIARTHIGFGCPHKQDTAGVHGSPLGADEMAAAKKKLDWPVEPAFYVPDKARAVFMESCTEGAALEAEWKKTFEGYSKEYPELAEELEARLGGNNSDKWEEKLPEYKPQDGSIATRSASGNVLNAIAEAIPVLIGGSADLAPSNNTYMKGLGDLMPGETGRNMHFGVREHAMAAVMNGMASGGLVIPYGGTFLVFSDYMRGAIRMSALSGMQVVYVLTHDSIGLGEDGPTHQPVEHIASLRAIPNLNVIRPCDGPETSEAWRAALKTTSTPTALILTRQKLSIIDRAGYGSSCAGDLSRGGYVIAETPDSLNNGRPQLILIASGSEVELAIGAFDKLTEQGVATRVVSMPCVEFFEAQDAEYRSAVLPPEVRARVAIEAGSAQGWHRYVGLDGEVVGVEGFGASAPYKILMEKYGFTVDNVVEKAKRVFARAGATAP</sequence>
<dbReference type="PANTHER" id="PTHR43522">
    <property type="entry name" value="TRANSKETOLASE"/>
    <property type="match status" value="1"/>
</dbReference>
<evidence type="ECO:0000256" key="8">
    <source>
        <dbReference type="ARBA" id="ARBA00022842"/>
    </source>
</evidence>
<dbReference type="FunFam" id="3.40.50.970:FF:000003">
    <property type="entry name" value="Transketolase"/>
    <property type="match status" value="1"/>
</dbReference>
<dbReference type="CDD" id="cd02012">
    <property type="entry name" value="TPP_TK"/>
    <property type="match status" value="1"/>
</dbReference>
<dbReference type="InterPro" id="IPR029061">
    <property type="entry name" value="THDP-binding"/>
</dbReference>
<dbReference type="PROSITE" id="PS00801">
    <property type="entry name" value="TRANSKETOLASE_1"/>
    <property type="match status" value="1"/>
</dbReference>
<dbReference type="Gene3D" id="3.40.50.970">
    <property type="match status" value="2"/>
</dbReference>
<evidence type="ECO:0000256" key="5">
    <source>
        <dbReference type="ARBA" id="ARBA00013152"/>
    </source>
</evidence>
<dbReference type="InterPro" id="IPR005478">
    <property type="entry name" value="Transketolase_bac-like"/>
</dbReference>
<name>A0A3B0V2I6_9ZZZZ</name>
<dbReference type="CDD" id="cd07033">
    <property type="entry name" value="TPP_PYR_DXS_TK_like"/>
    <property type="match status" value="1"/>
</dbReference>
<comment type="subunit">
    <text evidence="4">Homodimer.</text>
</comment>
<dbReference type="SMART" id="SM00861">
    <property type="entry name" value="Transket_pyr"/>
    <property type="match status" value="1"/>
</dbReference>
<dbReference type="InterPro" id="IPR005474">
    <property type="entry name" value="Transketolase_N"/>
</dbReference>
<dbReference type="InterPro" id="IPR005475">
    <property type="entry name" value="Transketolase-like_Pyr-bd"/>
</dbReference>
<reference evidence="12" key="1">
    <citation type="submission" date="2018-06" db="EMBL/GenBank/DDBJ databases">
        <authorList>
            <person name="Zhirakovskaya E."/>
        </authorList>
    </citation>
    <scope>NUCLEOTIDE SEQUENCE</scope>
</reference>
<dbReference type="GO" id="GO:0046872">
    <property type="term" value="F:metal ion binding"/>
    <property type="evidence" value="ECO:0007669"/>
    <property type="project" value="UniProtKB-KW"/>
</dbReference>
<dbReference type="InterPro" id="IPR055152">
    <property type="entry name" value="Transketolase-like_C_2"/>
</dbReference>
<dbReference type="InterPro" id="IPR009014">
    <property type="entry name" value="Transketo_C/PFOR_II"/>
</dbReference>
<dbReference type="Pfam" id="PF02779">
    <property type="entry name" value="Transket_pyr"/>
    <property type="match status" value="1"/>
</dbReference>
<keyword evidence="6 12" id="KW-0808">Transferase</keyword>
<dbReference type="NCBIfam" id="TIGR00232">
    <property type="entry name" value="tktlase_bact"/>
    <property type="match status" value="1"/>
</dbReference>
<evidence type="ECO:0000256" key="10">
    <source>
        <dbReference type="ARBA" id="ARBA00049473"/>
    </source>
</evidence>
<dbReference type="EMBL" id="UOEZ01000051">
    <property type="protein sequence ID" value="VAW37211.1"/>
    <property type="molecule type" value="Genomic_DNA"/>
</dbReference>
<dbReference type="InterPro" id="IPR033247">
    <property type="entry name" value="Transketolase_fam"/>
</dbReference>
<keyword evidence="9" id="KW-0786">Thiamine pyrophosphate</keyword>
<dbReference type="GO" id="GO:0005829">
    <property type="term" value="C:cytosol"/>
    <property type="evidence" value="ECO:0007669"/>
    <property type="project" value="TreeGrafter"/>
</dbReference>
<dbReference type="SUPFAM" id="SSF52518">
    <property type="entry name" value="Thiamin diphosphate-binding fold (THDP-binding)"/>
    <property type="match status" value="2"/>
</dbReference>
<comment type="cofactor">
    <cofactor evidence="2">
        <name>thiamine diphosphate</name>
        <dbReference type="ChEBI" id="CHEBI:58937"/>
    </cofactor>
</comment>
<protein>
    <recommendedName>
        <fullName evidence="5">transketolase</fullName>
        <ecNumber evidence="5">2.2.1.1</ecNumber>
    </recommendedName>
</protein>
<dbReference type="PANTHER" id="PTHR43522:SF2">
    <property type="entry name" value="TRANSKETOLASE 1-RELATED"/>
    <property type="match status" value="1"/>
</dbReference>
<dbReference type="Gene3D" id="3.40.50.920">
    <property type="match status" value="1"/>
</dbReference>
<keyword evidence="8" id="KW-0460">Magnesium</keyword>
<dbReference type="Pfam" id="PF00456">
    <property type="entry name" value="Transketolase_N"/>
    <property type="match status" value="1"/>
</dbReference>
<keyword evidence="7" id="KW-0479">Metal-binding</keyword>